<feature type="domain" description="SMC hinge" evidence="8">
    <location>
        <begin position="521"/>
        <end position="580"/>
    </location>
</feature>
<keyword evidence="2 6" id="KW-0547">Nucleotide-binding</keyword>
<proteinExistence type="inferred from homology"/>
<evidence type="ECO:0000256" key="3">
    <source>
        <dbReference type="ARBA" id="ARBA00022840"/>
    </source>
</evidence>
<keyword evidence="4 6" id="KW-0175">Coiled coil</keyword>
<comment type="function">
    <text evidence="6">Required for chromosome condensation and partitioning.</text>
</comment>
<evidence type="ECO:0000256" key="4">
    <source>
        <dbReference type="ARBA" id="ARBA00023054"/>
    </source>
</evidence>
<comment type="similarity">
    <text evidence="6">Belongs to the SMC family.</text>
</comment>
<dbReference type="Gene3D" id="6.10.140.1720">
    <property type="match status" value="1"/>
</dbReference>
<feature type="coiled-coil region" evidence="6">
    <location>
        <begin position="270"/>
        <end position="500"/>
    </location>
</feature>
<gene>
    <name evidence="6 9" type="primary">smc</name>
    <name evidence="9" type="ORF">G4V39_08290</name>
</gene>
<dbReference type="InterPro" id="IPR027417">
    <property type="entry name" value="P-loop_NTPase"/>
</dbReference>
<name>A0A6G7PX53_9BACT</name>
<dbReference type="GO" id="GO:0006260">
    <property type="term" value="P:DNA replication"/>
    <property type="evidence" value="ECO:0007669"/>
    <property type="project" value="UniProtKB-UniRule"/>
</dbReference>
<evidence type="ECO:0000256" key="1">
    <source>
        <dbReference type="ARBA" id="ARBA00022490"/>
    </source>
</evidence>
<evidence type="ECO:0000256" key="6">
    <source>
        <dbReference type="HAMAP-Rule" id="MF_01894"/>
    </source>
</evidence>
<feature type="binding site" evidence="6">
    <location>
        <begin position="32"/>
        <end position="39"/>
    </location>
    <ligand>
        <name>ATP</name>
        <dbReference type="ChEBI" id="CHEBI:30616"/>
    </ligand>
</feature>
<evidence type="ECO:0000313" key="10">
    <source>
        <dbReference type="Proteomes" id="UP000502179"/>
    </source>
</evidence>
<dbReference type="Gene3D" id="1.20.5.340">
    <property type="match status" value="1"/>
</dbReference>
<feature type="coiled-coil region" evidence="6">
    <location>
        <begin position="668"/>
        <end position="912"/>
    </location>
</feature>
<organism evidence="9 10">
    <name type="scientific">Thermosulfuriphilus ammonigenes</name>
    <dbReference type="NCBI Taxonomy" id="1936021"/>
    <lineage>
        <taxon>Bacteria</taxon>
        <taxon>Pseudomonadati</taxon>
        <taxon>Thermodesulfobacteriota</taxon>
        <taxon>Thermodesulfobacteria</taxon>
        <taxon>Thermodesulfobacteriales</taxon>
        <taxon>Thermodesulfobacteriaceae</taxon>
        <taxon>Thermosulfuriphilus</taxon>
    </lineage>
</organism>
<dbReference type="PANTHER" id="PTHR43977">
    <property type="entry name" value="STRUCTURAL MAINTENANCE OF CHROMOSOMES PROTEIN 3"/>
    <property type="match status" value="1"/>
</dbReference>
<dbReference type="SUPFAM" id="SSF57997">
    <property type="entry name" value="Tropomyosin"/>
    <property type="match status" value="2"/>
</dbReference>
<dbReference type="SUPFAM" id="SSF52540">
    <property type="entry name" value="P-loop containing nucleoside triphosphate hydrolases"/>
    <property type="match status" value="1"/>
</dbReference>
<protein>
    <recommendedName>
        <fullName evidence="6">Chromosome partition protein Smc</fullName>
    </recommendedName>
</protein>
<dbReference type="GO" id="GO:0005694">
    <property type="term" value="C:chromosome"/>
    <property type="evidence" value="ECO:0007669"/>
    <property type="project" value="InterPro"/>
</dbReference>
<feature type="coiled-coil region" evidence="6">
    <location>
        <begin position="168"/>
        <end position="212"/>
    </location>
</feature>
<dbReference type="GO" id="GO:0005524">
    <property type="term" value="F:ATP binding"/>
    <property type="evidence" value="ECO:0007669"/>
    <property type="project" value="UniProtKB-UniRule"/>
</dbReference>
<keyword evidence="3 6" id="KW-0067">ATP-binding</keyword>
<dbReference type="GO" id="GO:0030261">
    <property type="term" value="P:chromosome condensation"/>
    <property type="evidence" value="ECO:0007669"/>
    <property type="project" value="InterPro"/>
</dbReference>
<comment type="subunit">
    <text evidence="6">Homodimer.</text>
</comment>
<dbReference type="PIRSF" id="PIRSF005719">
    <property type="entry name" value="SMC"/>
    <property type="match status" value="1"/>
</dbReference>
<dbReference type="Pfam" id="PF06470">
    <property type="entry name" value="SMC_hinge"/>
    <property type="match status" value="1"/>
</dbReference>
<evidence type="ECO:0000256" key="2">
    <source>
        <dbReference type="ARBA" id="ARBA00022741"/>
    </source>
</evidence>
<dbReference type="InterPro" id="IPR024704">
    <property type="entry name" value="SMC"/>
</dbReference>
<dbReference type="Gene3D" id="1.20.1060.20">
    <property type="match status" value="1"/>
</dbReference>
<dbReference type="GO" id="GO:0003677">
    <property type="term" value="F:DNA binding"/>
    <property type="evidence" value="ECO:0007669"/>
    <property type="project" value="UniProtKB-UniRule"/>
</dbReference>
<dbReference type="InterPro" id="IPR010935">
    <property type="entry name" value="SMC_hinge"/>
</dbReference>
<dbReference type="InterPro" id="IPR011890">
    <property type="entry name" value="SMC_prok"/>
</dbReference>
<evidence type="ECO:0000313" key="9">
    <source>
        <dbReference type="EMBL" id="QIJ72269.1"/>
    </source>
</evidence>
<dbReference type="RefSeq" id="WP_166032487.1">
    <property type="nucleotide sequence ID" value="NZ_CP048877.1"/>
</dbReference>
<dbReference type="GO" id="GO:0005737">
    <property type="term" value="C:cytoplasm"/>
    <property type="evidence" value="ECO:0007669"/>
    <property type="project" value="UniProtKB-SubCell"/>
</dbReference>
<reference evidence="9 10" key="1">
    <citation type="submission" date="2020-02" db="EMBL/GenBank/DDBJ databases">
        <title>Genome analysis of Thermosulfuriphilus ammonigenes ST65T, an anaerobic thermophilic chemolithoautotrophic bacterium isolated from a deep-sea hydrothermal vent.</title>
        <authorList>
            <person name="Slobodkina G."/>
            <person name="Allioux M."/>
            <person name="Merkel A."/>
            <person name="Alain K."/>
            <person name="Jebbar M."/>
            <person name="Slobodkin A."/>
        </authorList>
    </citation>
    <scope>NUCLEOTIDE SEQUENCE [LARGE SCALE GENOMIC DNA]</scope>
    <source>
        <strain evidence="9 10">ST65</strain>
    </source>
</reference>
<dbReference type="SUPFAM" id="SSF75553">
    <property type="entry name" value="Smc hinge domain"/>
    <property type="match status" value="1"/>
</dbReference>
<dbReference type="Pfam" id="PF02463">
    <property type="entry name" value="SMC_N"/>
    <property type="match status" value="1"/>
</dbReference>
<dbReference type="CDD" id="cd03278">
    <property type="entry name" value="ABC_SMC_barmotin"/>
    <property type="match status" value="1"/>
</dbReference>
<feature type="coiled-coil region" evidence="6">
    <location>
        <begin position="976"/>
        <end position="1010"/>
    </location>
</feature>
<dbReference type="NCBIfam" id="TIGR02168">
    <property type="entry name" value="SMC_prok_B"/>
    <property type="match status" value="1"/>
</dbReference>
<keyword evidence="10" id="KW-1185">Reference proteome</keyword>
<dbReference type="InterPro" id="IPR003395">
    <property type="entry name" value="RecF/RecN/SMC_N"/>
</dbReference>
<dbReference type="KEGG" id="tav:G4V39_08290"/>
<dbReference type="GO" id="GO:0007062">
    <property type="term" value="P:sister chromatid cohesion"/>
    <property type="evidence" value="ECO:0007669"/>
    <property type="project" value="InterPro"/>
</dbReference>
<dbReference type="Gene3D" id="3.40.50.300">
    <property type="entry name" value="P-loop containing nucleotide triphosphate hydrolases"/>
    <property type="match status" value="2"/>
</dbReference>
<dbReference type="GO" id="GO:0016887">
    <property type="term" value="F:ATP hydrolysis activity"/>
    <property type="evidence" value="ECO:0007669"/>
    <property type="project" value="InterPro"/>
</dbReference>
<dbReference type="InterPro" id="IPR036277">
    <property type="entry name" value="SMC_hinge_sf"/>
</dbReference>
<evidence type="ECO:0000256" key="5">
    <source>
        <dbReference type="ARBA" id="ARBA00023125"/>
    </source>
</evidence>
<comment type="domain">
    <text evidence="6">Contains large globular domains required for ATP hydrolysis at each terminus and a third globular domain forming a flexible hinge near the middle of the molecule. These domains are separated by coiled-coil structures.</text>
</comment>
<sequence>MRLKRLELYGFKSFPHRVEVAFPSGICAIVGPNGSGKSNIVDAVRWVLGEQSPRRLRARAMEDVIFSGSNGRGPNFAEVRLVLENNGQAPGELADLPEIVITRRLYRSGESEYLLNGRPCRLKDIHYLFMDTGAGHRAYAIIDQGEVGSFVELRPEERRLLIEEVAGVSRYKTRREEAQRRIKASQENLARLEDVLTEVKRQQNSLRRQAKKTERYLRLKEELQRLDIIYAAGRLQQTKQKTLALEKDLALLGEKTDLFSSKQQTLETEKARLILELSGKEEALSSLRQKEEACLEELSSQRRQLEKIRGEIKTIQTRLQSFDSRLRDIIRRQEGLTQKVQGLERNLKEAEETLDRLQKDEEELVSLLKAKEKKLETHRALLAEKRQTHDSLGHQMAQLEAGQRRLLLEKERREKDLNRVQGQIAEISRRLEEANFRLTKAEKERDSVTENQQRIRQKIEDLARRLETLSAQEKDLERTLSSLSREAMDVAAEIERLQRLEAKLAGLPPSARFLREKLGLPLVVEKIKPEPGWESALTALLSEALGFALVDDLKEAKEVLKALKEARLGPGGVLLEDKQSQVSESVLAQGLPSALATMLVSFKTFDTAEEAFSDYDSLAARLLTKDGFVFWPGGMIKVLSSSEGQEILERRAKLDALAQRQKEIEVKSKTLRETLHNLRRSYQETSERLSKLKRQKKEGEERLLQISKEINRTRARILGLEEQRKVFETQVKDVQLRWEEVKAELSKLENNRREIQEKIRHLGPQLKGLLSRERELSSVIKDLRSRLEKTRLSRVRLEERRNQLLKEKARLDGAKRQYLREREELEAQLRHQKPLLEKLEGSLAKTGARVSDLETDYRHLKDQRESLEEEISGLKKRISEIEGELKGLRLELRKLEDQRHRLDLEITECRLLAEHLIGKIKEKYQIDLETIDVAEGESLDEESFSRRVAEIKEELSRLGAINLAAVEEFKEVEKRLEFLLSQRSDLLKAIESLKEAISKINRLCREKIRQAVRQVNEKLKEVFPLLFEGGTAELRLVGSDDPLEAGLDLYIRLPGKRLQHLGLLSGGEKALSALAVVFAVFLIKPSPFCLLDEVDAPLDEANTLKFNRLIREIARQAQVIIITHNQRVMEVADTLYGITMEEQGISKIVSVKLAEAGQGGEQDA</sequence>
<feature type="domain" description="RecF/RecN/SMC N-terminal" evidence="7">
    <location>
        <begin position="3"/>
        <end position="1147"/>
    </location>
</feature>
<keyword evidence="1 6" id="KW-0963">Cytoplasm</keyword>
<keyword evidence="5 6" id="KW-0238">DNA-binding</keyword>
<comment type="subcellular location">
    <subcellularLocation>
        <location evidence="6">Cytoplasm</location>
    </subcellularLocation>
</comment>
<dbReference type="Proteomes" id="UP000502179">
    <property type="component" value="Chromosome"/>
</dbReference>
<dbReference type="AlphaFoldDB" id="A0A6G7PX53"/>
<evidence type="ECO:0000259" key="8">
    <source>
        <dbReference type="Pfam" id="PF06470"/>
    </source>
</evidence>
<accession>A0A6G7PX53</accession>
<evidence type="ECO:0000259" key="7">
    <source>
        <dbReference type="Pfam" id="PF02463"/>
    </source>
</evidence>
<dbReference type="HAMAP" id="MF_01894">
    <property type="entry name" value="Smc_prok"/>
    <property type="match status" value="1"/>
</dbReference>
<dbReference type="EMBL" id="CP048877">
    <property type="protein sequence ID" value="QIJ72269.1"/>
    <property type="molecule type" value="Genomic_DNA"/>
</dbReference>
<dbReference type="GO" id="GO:0007059">
    <property type="term" value="P:chromosome segregation"/>
    <property type="evidence" value="ECO:0007669"/>
    <property type="project" value="UniProtKB-UniRule"/>
</dbReference>